<reference evidence="1" key="1">
    <citation type="journal article" date="2023" name="PLoS Negl. Trop. Dis.">
        <title>A genome sequence for Biomphalaria pfeifferi, the major vector snail for the human-infecting parasite Schistosoma mansoni.</title>
        <authorList>
            <person name="Bu L."/>
            <person name="Lu L."/>
            <person name="Laidemitt M.R."/>
            <person name="Zhang S.M."/>
            <person name="Mutuku M."/>
            <person name="Mkoji G."/>
            <person name="Steinauer M."/>
            <person name="Loker E.S."/>
        </authorList>
    </citation>
    <scope>NUCLEOTIDE SEQUENCE</scope>
    <source>
        <strain evidence="1">KasaAsao</strain>
    </source>
</reference>
<keyword evidence="2" id="KW-1185">Reference proteome</keyword>
<reference evidence="1" key="2">
    <citation type="submission" date="2023-04" db="EMBL/GenBank/DDBJ databases">
        <authorList>
            <person name="Bu L."/>
            <person name="Lu L."/>
            <person name="Laidemitt M.R."/>
            <person name="Zhang S.M."/>
            <person name="Mutuku M."/>
            <person name="Mkoji G."/>
            <person name="Steinauer M."/>
            <person name="Loker E.S."/>
        </authorList>
    </citation>
    <scope>NUCLEOTIDE SEQUENCE</scope>
    <source>
        <strain evidence="1">KasaAsao</strain>
        <tissue evidence="1">Whole Snail</tissue>
    </source>
</reference>
<comment type="caution">
    <text evidence="1">The sequence shown here is derived from an EMBL/GenBank/DDBJ whole genome shotgun (WGS) entry which is preliminary data.</text>
</comment>
<protein>
    <submittedName>
        <fullName evidence="1">Uncharacterized protein</fullName>
    </submittedName>
</protein>
<dbReference type="EMBL" id="JASAOG010000017">
    <property type="protein sequence ID" value="KAK0064338.1"/>
    <property type="molecule type" value="Genomic_DNA"/>
</dbReference>
<dbReference type="AlphaFoldDB" id="A0AAD8FHQ5"/>
<name>A0AAD8FHQ5_BIOPF</name>
<dbReference type="Proteomes" id="UP001233172">
    <property type="component" value="Unassembled WGS sequence"/>
</dbReference>
<evidence type="ECO:0000313" key="2">
    <source>
        <dbReference type="Proteomes" id="UP001233172"/>
    </source>
</evidence>
<gene>
    <name evidence="1" type="ORF">Bpfe_005997</name>
</gene>
<organism evidence="1 2">
    <name type="scientific">Biomphalaria pfeifferi</name>
    <name type="common">Bloodfluke planorb</name>
    <name type="synonym">Freshwater snail</name>
    <dbReference type="NCBI Taxonomy" id="112525"/>
    <lineage>
        <taxon>Eukaryota</taxon>
        <taxon>Metazoa</taxon>
        <taxon>Spiralia</taxon>
        <taxon>Lophotrochozoa</taxon>
        <taxon>Mollusca</taxon>
        <taxon>Gastropoda</taxon>
        <taxon>Heterobranchia</taxon>
        <taxon>Euthyneura</taxon>
        <taxon>Panpulmonata</taxon>
        <taxon>Hygrophila</taxon>
        <taxon>Lymnaeoidea</taxon>
        <taxon>Planorbidae</taxon>
        <taxon>Biomphalaria</taxon>
    </lineage>
</organism>
<evidence type="ECO:0000313" key="1">
    <source>
        <dbReference type="EMBL" id="KAK0064338.1"/>
    </source>
</evidence>
<proteinExistence type="predicted"/>
<sequence length="91" mass="10202">MHLHKGTRQYLLDLTKTPDSILNYDAVTKGDIAINVLVHTVSSDAASPEIFAGYPKLSCSLQANQQRGKKWKMYDRDIITNDVGNKIKALR</sequence>
<accession>A0AAD8FHQ5</accession>